<dbReference type="EMBL" id="ABWZ01000070">
    <property type="protein sequence ID" value="EEB24165.1"/>
    <property type="molecule type" value="Genomic_DNA"/>
</dbReference>
<dbReference type="Proteomes" id="UP000004849">
    <property type="component" value="Unassembled WGS sequence"/>
</dbReference>
<name>B6W1C6_9BACT</name>
<sequence length="40" mass="4341">MNIARYRAKLPGLLPAGEGAWRSQPGRPGETEPATRGCKF</sequence>
<protein>
    <submittedName>
        <fullName evidence="2">Uncharacterized protein</fullName>
    </submittedName>
</protein>
<dbReference type="AlphaFoldDB" id="B6W1C6"/>
<proteinExistence type="predicted"/>
<reference evidence="2 3" key="1">
    <citation type="submission" date="2008-10" db="EMBL/GenBank/DDBJ databases">
        <title>Draft genome sequence of Bacteroides dorei (DSM 17855).</title>
        <authorList>
            <person name="Sudarsanam P."/>
            <person name="Ley R."/>
            <person name="Guruge J."/>
            <person name="Turnbaugh P.J."/>
            <person name="Mahowald M."/>
            <person name="Liep D."/>
            <person name="Gordon J."/>
        </authorList>
    </citation>
    <scope>NUCLEOTIDE SEQUENCE [LARGE SCALE GENOMIC DNA]</scope>
    <source>
        <strain evidence="2 3">DSM 17855</strain>
    </source>
</reference>
<organism evidence="2 3">
    <name type="scientific">Phocaeicola dorei DSM 17855</name>
    <dbReference type="NCBI Taxonomy" id="483217"/>
    <lineage>
        <taxon>Bacteria</taxon>
        <taxon>Pseudomonadati</taxon>
        <taxon>Bacteroidota</taxon>
        <taxon>Bacteroidia</taxon>
        <taxon>Bacteroidales</taxon>
        <taxon>Bacteroidaceae</taxon>
        <taxon>Phocaeicola</taxon>
    </lineage>
</organism>
<accession>B6W1C6</accession>
<evidence type="ECO:0000313" key="2">
    <source>
        <dbReference type="EMBL" id="EEB24165.1"/>
    </source>
</evidence>
<feature type="region of interest" description="Disordered" evidence="1">
    <location>
        <begin position="16"/>
        <end position="40"/>
    </location>
</feature>
<reference evidence="2 3" key="2">
    <citation type="submission" date="2008-10" db="EMBL/GenBank/DDBJ databases">
        <authorList>
            <person name="Fulton L."/>
            <person name="Clifton S."/>
            <person name="Fulton B."/>
            <person name="Xu J."/>
            <person name="Minx P."/>
            <person name="Pepin K.H."/>
            <person name="Johnson M."/>
            <person name="Thiruvilangam P."/>
            <person name="Bhonagiri V."/>
            <person name="Nash W.E."/>
            <person name="Mardis E.R."/>
            <person name="Wilson R.K."/>
        </authorList>
    </citation>
    <scope>NUCLEOTIDE SEQUENCE [LARGE SCALE GENOMIC DNA]</scope>
    <source>
        <strain evidence="2 3">DSM 17855</strain>
    </source>
</reference>
<feature type="non-terminal residue" evidence="2">
    <location>
        <position position="40"/>
    </location>
</feature>
<evidence type="ECO:0000256" key="1">
    <source>
        <dbReference type="SAM" id="MobiDB-lite"/>
    </source>
</evidence>
<gene>
    <name evidence="2" type="ORF">BACDOR_03361</name>
</gene>
<evidence type="ECO:0000313" key="3">
    <source>
        <dbReference type="Proteomes" id="UP000004849"/>
    </source>
</evidence>
<dbReference type="HOGENOM" id="CLU_3300749_0_0_10"/>